<feature type="signal peptide" evidence="1">
    <location>
        <begin position="1"/>
        <end position="27"/>
    </location>
</feature>
<dbReference type="Gene3D" id="2.40.50.90">
    <property type="match status" value="1"/>
</dbReference>
<sequence length="167" mass="17837">MGFSPKGCFNLLIAAALAGFPITTASAEEPPRDIAGPVSAHVVNVRDGDTVEVQAFIWPMQSVHVAVRLRGIDAPEKRGTCDAEKEAAAIATDRLQTLLADGRVTLTDIEGDKYFGRVLADLATVDEPDVAQRLLKDGLVVPYGGKTRRDWCTELSGAPVPTPEPRS</sequence>
<accession>A0A0P0Z9H0</accession>
<dbReference type="InterPro" id="IPR016071">
    <property type="entry name" value="Staphylococal_nuclease_OB-fold"/>
</dbReference>
<evidence type="ECO:0000256" key="1">
    <source>
        <dbReference type="SAM" id="SignalP"/>
    </source>
</evidence>
<protein>
    <submittedName>
        <fullName evidence="3">Nuclease</fullName>
    </submittedName>
</protein>
<dbReference type="PROSITE" id="PS50830">
    <property type="entry name" value="TNASE_3"/>
    <property type="match status" value="1"/>
</dbReference>
<reference evidence="3" key="1">
    <citation type="journal article" date="2015" name="Proc. Natl. Acad. Sci. U.S.A.">
        <title>Bacterial clade with the ribosomal RNA operon on a small plasmid rather than the chromosome.</title>
        <authorList>
            <person name="Anda M."/>
            <person name="Ohtsubo Y."/>
            <person name="Okubo T."/>
            <person name="Sugawara M."/>
            <person name="Nagata Y."/>
            <person name="Tsuda M."/>
            <person name="Minamisawa K."/>
            <person name="Mitsui H."/>
        </authorList>
    </citation>
    <scope>NUCLEOTIDE SEQUENCE</scope>
    <source>
        <strain evidence="3">DSM 15513</strain>
    </source>
</reference>
<organism evidence="3">
    <name type="scientific">Fulvimarina pelagi</name>
    <dbReference type="NCBI Taxonomy" id="217511"/>
    <lineage>
        <taxon>Bacteria</taxon>
        <taxon>Pseudomonadati</taxon>
        <taxon>Pseudomonadota</taxon>
        <taxon>Alphaproteobacteria</taxon>
        <taxon>Hyphomicrobiales</taxon>
        <taxon>Aurantimonadaceae</taxon>
        <taxon>Fulvimarina</taxon>
    </lineage>
</organism>
<dbReference type="SMART" id="SM00318">
    <property type="entry name" value="SNc"/>
    <property type="match status" value="1"/>
</dbReference>
<name>A0A0P0Z9H0_9HYPH</name>
<proteinExistence type="predicted"/>
<evidence type="ECO:0000313" key="3">
    <source>
        <dbReference type="EMBL" id="BAT30978.1"/>
    </source>
</evidence>
<dbReference type="Pfam" id="PF00565">
    <property type="entry name" value="SNase"/>
    <property type="match status" value="1"/>
</dbReference>
<feature type="domain" description="TNase-like" evidence="2">
    <location>
        <begin position="36"/>
        <end position="140"/>
    </location>
</feature>
<keyword evidence="1" id="KW-0732">Signal</keyword>
<evidence type="ECO:0000259" key="2">
    <source>
        <dbReference type="PROSITE" id="PS50830"/>
    </source>
</evidence>
<dbReference type="EMBL" id="LC066396">
    <property type="protein sequence ID" value="BAT30978.1"/>
    <property type="molecule type" value="Genomic_DNA"/>
</dbReference>
<dbReference type="SUPFAM" id="SSF50199">
    <property type="entry name" value="Staphylococcal nuclease"/>
    <property type="match status" value="1"/>
</dbReference>
<dbReference type="InterPro" id="IPR035437">
    <property type="entry name" value="SNase_OB-fold_sf"/>
</dbReference>
<dbReference type="AlphaFoldDB" id="A0A0P0Z9H0"/>
<dbReference type="RefSeq" id="WP_007068377.1">
    <property type="nucleotide sequence ID" value="NZ_BBWO01000027.1"/>
</dbReference>
<feature type="chain" id="PRO_5006058256" evidence="1">
    <location>
        <begin position="28"/>
        <end position="167"/>
    </location>
</feature>
<dbReference type="OrthoDB" id="309040at2"/>